<dbReference type="InterPro" id="IPR046667">
    <property type="entry name" value="DUF6537"/>
</dbReference>
<sequence length="1167" mass="126921">MTHTLPRRLDASLDDKYTLTEGWAYMTGTQALVRLALDQRRRDVAAGHHTAGFISGYQGSPLAAIDGALRKVHKLLQENHIVFRPGVNEELGATSVWGSQYVNMFPGAKYDGVFGLWYGKGPGLDRAMDALRHANWAGTSRLGGSLALVGDDHGAKSSTVACYSDIALESLGMPVLYPSNVQEILDYGLHGIAMSRYSGAWASLKLVTDVVESASVLQLSPTHPHITLPDADATFDTERWIQPASLATILPAEETLYHRRLYAALAYARANGLNRITHDAHEAWLGIICAGKTYHEVRKALANLGLDAERAQALGVRVLKLGMVWPVDPEIVRQFARGLHTVLVVEEKRPLVEDQVRSILYGAPGAPRVLGKVRTGHLFDASPAWLFPNAGEINALMVTRVLSQLLAERDPSFANWQAPPNTVALQSTPAVRRTPSFCSGCPHNRSTKLPPGSRTLGGIGCHGMQLILDPANCKTISQMGGEGAQWVGQQPFTQERHVFANLGDGTYAHSGSLAIRHAVAAGVPITYKLLANGFVSMTGGQPISGGQTVPQMVEALRADGVQRIAVVTDDLQKYAGVQFPAGVPLLPRSEMERVQAEMREFPGVSAIIYEQPCATERRRLRKQGQWEDPPKRSFIHSAVCEGCGDCGKVSTCLSIEPLDTEFGRKRRINQSTCNKDFSCVEGFCPSFVTVHGGRLRKPEKSAAAPQRFDVPEPEQAPLAAPVHVLVGGIGGTGVVTIGQVLAMAAYVDGTPCLSLDVMGLAQKYGAVYSHLHFAPSAEQLTAPRIGPGEADTLIGCDLIVASGDEPVSMLAPGRSRAVLCSEVTATAEFARNPDWDASPEQLIERVRRITGAATTLVEGQRLAVALLGDAIACNMLMVGVAWQRGLLPLSLAAIERAIELNGVSVEMNREAFHWGRCIAHDPARVERMVSGAQVIQFQPRRAQPNLAETIARRVAYLTEYQNAAYAERYQNFIAEVQRVDTQPEHKQALSLAVAQSYFKLLAAKDEWEVARLYTLPSFRQEIAQTFEGDYALHFHIGGGPFAKTDPKTGKAVKREVGPWLLRAFAVMARLRGLRGTLLDPFRHNAERKLEQALVAQYEQDLRALLPRLNADNYTQMVAFAALPQKIRGFGHVKLASAQAAASEREQLLQALQHLPERVVARPASKAA</sequence>
<dbReference type="AlphaFoldDB" id="A0A369ALI6"/>
<name>A0A369ALI6_9BURK</name>
<dbReference type="GO" id="GO:0030976">
    <property type="term" value="F:thiamine pyrophosphate binding"/>
    <property type="evidence" value="ECO:0007669"/>
    <property type="project" value="InterPro"/>
</dbReference>
<keyword evidence="6" id="KW-0411">Iron-sulfur</keyword>
<dbReference type="Pfam" id="PF01558">
    <property type="entry name" value="POR"/>
    <property type="match status" value="1"/>
</dbReference>
<dbReference type="Gene3D" id="3.40.920.10">
    <property type="entry name" value="Pyruvate-ferredoxin oxidoreductase, PFOR, domain III"/>
    <property type="match status" value="1"/>
</dbReference>
<evidence type="ECO:0000259" key="9">
    <source>
        <dbReference type="Pfam" id="PF20169"/>
    </source>
</evidence>
<dbReference type="InterPro" id="IPR002880">
    <property type="entry name" value="Pyrv_Fd/Flavodoxin_OxRdtase_N"/>
</dbReference>
<comment type="caution">
    <text evidence="10">The sequence shown here is derived from an EMBL/GenBank/DDBJ whole genome shotgun (WGS) entry which is preliminary data.</text>
</comment>
<dbReference type="GO" id="GO:0051539">
    <property type="term" value="F:4 iron, 4 sulfur cluster binding"/>
    <property type="evidence" value="ECO:0007669"/>
    <property type="project" value="UniProtKB-KW"/>
</dbReference>
<dbReference type="InterPro" id="IPR051457">
    <property type="entry name" value="2-oxoacid:Fd_oxidoreductase"/>
</dbReference>
<evidence type="ECO:0000313" key="10">
    <source>
        <dbReference type="EMBL" id="RCX10220.1"/>
    </source>
</evidence>
<dbReference type="InterPro" id="IPR029061">
    <property type="entry name" value="THDP-binding"/>
</dbReference>
<gene>
    <name evidence="10" type="ORF">DFR45_103207</name>
</gene>
<evidence type="ECO:0000256" key="2">
    <source>
        <dbReference type="ARBA" id="ARBA00022485"/>
    </source>
</evidence>
<dbReference type="PANTHER" id="PTHR48084">
    <property type="entry name" value="2-OXOGLUTARATE OXIDOREDUCTASE SUBUNIT KORB-RELATED"/>
    <property type="match status" value="1"/>
</dbReference>
<dbReference type="Gene3D" id="3.40.50.970">
    <property type="match status" value="2"/>
</dbReference>
<keyword evidence="1" id="KW-0813">Transport</keyword>
<dbReference type="InterPro" id="IPR002869">
    <property type="entry name" value="Pyrv_flavodox_OxRed_cen"/>
</dbReference>
<evidence type="ECO:0000256" key="4">
    <source>
        <dbReference type="ARBA" id="ARBA00023002"/>
    </source>
</evidence>
<organism evidence="10 11">
    <name type="scientific">Extensimonas vulgaris</name>
    <dbReference type="NCBI Taxonomy" id="1031594"/>
    <lineage>
        <taxon>Bacteria</taxon>
        <taxon>Pseudomonadati</taxon>
        <taxon>Pseudomonadota</taxon>
        <taxon>Betaproteobacteria</taxon>
        <taxon>Burkholderiales</taxon>
        <taxon>Comamonadaceae</taxon>
        <taxon>Extensimonas</taxon>
    </lineage>
</organism>
<dbReference type="SUPFAM" id="SSF53323">
    <property type="entry name" value="Pyruvate-ferredoxin oxidoreductase, PFOR, domain III"/>
    <property type="match status" value="1"/>
</dbReference>
<keyword evidence="5" id="KW-0408">Iron</keyword>
<dbReference type="CDD" id="cd07034">
    <property type="entry name" value="TPP_PYR_PFOR_IOR-alpha_like"/>
    <property type="match status" value="1"/>
</dbReference>
<dbReference type="SUPFAM" id="SSF52922">
    <property type="entry name" value="TK C-terminal domain-like"/>
    <property type="match status" value="1"/>
</dbReference>
<dbReference type="NCBIfam" id="NF009589">
    <property type="entry name" value="PRK13030.1"/>
    <property type="match status" value="1"/>
</dbReference>
<evidence type="ECO:0000256" key="6">
    <source>
        <dbReference type="ARBA" id="ARBA00023014"/>
    </source>
</evidence>
<feature type="domain" description="Pyruvate/ketoisovalerate oxidoreductase catalytic" evidence="7">
    <location>
        <begin position="730"/>
        <end position="915"/>
    </location>
</feature>
<dbReference type="OrthoDB" id="9803617at2"/>
<evidence type="ECO:0000256" key="5">
    <source>
        <dbReference type="ARBA" id="ARBA00023004"/>
    </source>
</evidence>
<evidence type="ECO:0000313" key="11">
    <source>
        <dbReference type="Proteomes" id="UP000252174"/>
    </source>
</evidence>
<keyword evidence="4" id="KW-0560">Oxidoreductase</keyword>
<dbReference type="Pfam" id="PF20169">
    <property type="entry name" value="DUF6537"/>
    <property type="match status" value="1"/>
</dbReference>
<dbReference type="GO" id="GO:0016625">
    <property type="term" value="F:oxidoreductase activity, acting on the aldehyde or oxo group of donors, iron-sulfur protein as acceptor"/>
    <property type="evidence" value="ECO:0007669"/>
    <property type="project" value="UniProtKB-ARBA"/>
</dbReference>
<dbReference type="RefSeq" id="WP_114482906.1">
    <property type="nucleotide sequence ID" value="NZ_QPJU01000003.1"/>
</dbReference>
<reference evidence="10 11" key="1">
    <citation type="submission" date="2018-07" db="EMBL/GenBank/DDBJ databases">
        <title>Genomic Encyclopedia of Type Strains, Phase IV (KMG-IV): sequencing the most valuable type-strain genomes for metagenomic binning, comparative biology and taxonomic classification.</title>
        <authorList>
            <person name="Goeker M."/>
        </authorList>
    </citation>
    <scope>NUCLEOTIDE SEQUENCE [LARGE SCALE GENOMIC DNA]</scope>
    <source>
        <strain evidence="10 11">DSM 100911</strain>
    </source>
</reference>
<dbReference type="InterPro" id="IPR019752">
    <property type="entry name" value="Pyrv/ketoisovalerate_OxRed_cat"/>
</dbReference>
<accession>A0A369ALI6</accession>
<dbReference type="SUPFAM" id="SSF52518">
    <property type="entry name" value="Thiamin diphosphate-binding fold (THDP-binding)"/>
    <property type="match status" value="2"/>
</dbReference>
<dbReference type="GO" id="GO:0044281">
    <property type="term" value="P:small molecule metabolic process"/>
    <property type="evidence" value="ECO:0007669"/>
    <property type="project" value="UniProtKB-ARBA"/>
</dbReference>
<dbReference type="InterPro" id="IPR009014">
    <property type="entry name" value="Transketo_C/PFOR_II"/>
</dbReference>
<feature type="domain" description="DUF6537" evidence="9">
    <location>
        <begin position="946"/>
        <end position="1145"/>
    </location>
</feature>
<protein>
    <submittedName>
        <fullName evidence="10">Indolepyruvate ferredoxin oxidoreductase</fullName>
    </submittedName>
</protein>
<dbReference type="PANTHER" id="PTHR48084:SF3">
    <property type="entry name" value="SUBUNIT OF PYRUVATE:FLAVODOXIN OXIDOREDUCTASE"/>
    <property type="match status" value="1"/>
</dbReference>
<keyword evidence="2" id="KW-0479">Metal-binding</keyword>
<dbReference type="GO" id="GO:0045333">
    <property type="term" value="P:cellular respiration"/>
    <property type="evidence" value="ECO:0007669"/>
    <property type="project" value="UniProtKB-ARBA"/>
</dbReference>
<keyword evidence="3" id="KW-0249">Electron transport</keyword>
<evidence type="ECO:0000256" key="1">
    <source>
        <dbReference type="ARBA" id="ARBA00022448"/>
    </source>
</evidence>
<dbReference type="Proteomes" id="UP000252174">
    <property type="component" value="Unassembled WGS sequence"/>
</dbReference>
<evidence type="ECO:0000259" key="8">
    <source>
        <dbReference type="Pfam" id="PF02775"/>
    </source>
</evidence>
<keyword evidence="11" id="KW-1185">Reference proteome</keyword>
<dbReference type="Pfam" id="PF02775">
    <property type="entry name" value="TPP_enzyme_C"/>
    <property type="match status" value="1"/>
</dbReference>
<keyword evidence="2" id="KW-0004">4Fe-4S</keyword>
<dbReference type="EMBL" id="QPJU01000003">
    <property type="protein sequence ID" value="RCX10220.1"/>
    <property type="molecule type" value="Genomic_DNA"/>
</dbReference>
<feature type="domain" description="Thiamine pyrophosphate enzyme TPP-binding" evidence="8">
    <location>
        <begin position="458"/>
        <end position="547"/>
    </location>
</feature>
<keyword evidence="10" id="KW-0670">Pyruvate</keyword>
<evidence type="ECO:0000259" key="7">
    <source>
        <dbReference type="Pfam" id="PF01558"/>
    </source>
</evidence>
<evidence type="ECO:0000256" key="3">
    <source>
        <dbReference type="ARBA" id="ARBA00022982"/>
    </source>
</evidence>
<dbReference type="InterPro" id="IPR011766">
    <property type="entry name" value="TPP_enzyme_TPP-bd"/>
</dbReference>
<proteinExistence type="predicted"/>
<dbReference type="NCBIfam" id="NF009588">
    <property type="entry name" value="PRK13029.1"/>
    <property type="match status" value="1"/>
</dbReference>